<protein>
    <submittedName>
        <fullName evidence="2">Uncharacterized protein</fullName>
    </submittedName>
</protein>
<dbReference type="EMBL" id="DTBQ01000115">
    <property type="protein sequence ID" value="HGM46941.1"/>
    <property type="molecule type" value="Genomic_DNA"/>
</dbReference>
<reference evidence="2" key="1">
    <citation type="journal article" date="2020" name="mSystems">
        <title>Genome- and Community-Level Interaction Insights into Carbon Utilization and Element Cycling Functions of Hydrothermarchaeota in Hydrothermal Sediment.</title>
        <authorList>
            <person name="Zhou Z."/>
            <person name="Liu Y."/>
            <person name="Xu W."/>
            <person name="Pan J."/>
            <person name="Luo Z.H."/>
            <person name="Li M."/>
        </authorList>
    </citation>
    <scope>NUCLEOTIDE SEQUENCE</scope>
    <source>
        <strain evidence="2">SpSt-649</strain>
    </source>
</reference>
<keyword evidence="1" id="KW-1133">Transmembrane helix</keyword>
<keyword evidence="1" id="KW-0472">Membrane</keyword>
<comment type="caution">
    <text evidence="2">The sequence shown here is derived from an EMBL/GenBank/DDBJ whole genome shotgun (WGS) entry which is preliminary data.</text>
</comment>
<sequence length="204" mass="23379">MASSPRERALKRAKLMKRLVEQLDAVRALKLFNTADALRAMSELSLSGDPWSELRSVLTEIAKIPQREPFFAKIRRFDKVSNTLLWTSLAFSISSLLMLSILHLEGSLAVLLMIAALVLLNIAYMLKLYVLTKLRWIYASRSSEIRGKDDLFRRSADQLLARMRGELRKAGVDPSTVTFKLYFDDYSQLRVVGKGRGFYRLTFR</sequence>
<proteinExistence type="predicted"/>
<keyword evidence="1" id="KW-0812">Transmembrane</keyword>
<feature type="transmembrane region" description="Helical" evidence="1">
    <location>
        <begin position="108"/>
        <end position="131"/>
    </location>
</feature>
<evidence type="ECO:0000313" key="2">
    <source>
        <dbReference type="EMBL" id="HGM46941.1"/>
    </source>
</evidence>
<feature type="transmembrane region" description="Helical" evidence="1">
    <location>
        <begin position="83"/>
        <end position="102"/>
    </location>
</feature>
<evidence type="ECO:0000256" key="1">
    <source>
        <dbReference type="SAM" id="Phobius"/>
    </source>
</evidence>
<accession>A0A7C4D2F0</accession>
<name>A0A7C4D2F0_THEPE</name>
<gene>
    <name evidence="2" type="ORF">ENU21_04225</name>
</gene>
<organism evidence="2">
    <name type="scientific">Thermofilum pendens</name>
    <dbReference type="NCBI Taxonomy" id="2269"/>
    <lineage>
        <taxon>Archaea</taxon>
        <taxon>Thermoproteota</taxon>
        <taxon>Thermoprotei</taxon>
        <taxon>Thermofilales</taxon>
        <taxon>Thermofilaceae</taxon>
        <taxon>Thermofilum</taxon>
    </lineage>
</organism>
<dbReference type="AlphaFoldDB" id="A0A7C4D2F0"/>